<name>A0A3M7RHR6_BRAPC</name>
<evidence type="ECO:0000313" key="2">
    <source>
        <dbReference type="Proteomes" id="UP000276133"/>
    </source>
</evidence>
<sequence length="117" mass="13243">MEQLFIEKTFDHFDDFVQHGYDHVCFINGDQRLASDGLDCPAGNTRTCHRAIERQLVRNCEARTNFFTNRTAGDWNALDAATRCASGCYSGASTCATTWRPKFPTAFILLLLLLLEF</sequence>
<dbReference type="Proteomes" id="UP000276133">
    <property type="component" value="Unassembled WGS sequence"/>
</dbReference>
<reference evidence="1 2" key="1">
    <citation type="journal article" date="2018" name="Sci. Rep.">
        <title>Genomic signatures of local adaptation to the degree of environmental predictability in rotifers.</title>
        <authorList>
            <person name="Franch-Gras L."/>
            <person name="Hahn C."/>
            <person name="Garcia-Roger E.M."/>
            <person name="Carmona M.J."/>
            <person name="Serra M."/>
            <person name="Gomez A."/>
        </authorList>
    </citation>
    <scope>NUCLEOTIDE SEQUENCE [LARGE SCALE GENOMIC DNA]</scope>
    <source>
        <strain evidence="1">HYR1</strain>
    </source>
</reference>
<comment type="caution">
    <text evidence="1">The sequence shown here is derived from an EMBL/GenBank/DDBJ whole genome shotgun (WGS) entry which is preliminary data.</text>
</comment>
<gene>
    <name evidence="1" type="ORF">BpHYR1_038269</name>
</gene>
<keyword evidence="2" id="KW-1185">Reference proteome</keyword>
<organism evidence="1 2">
    <name type="scientific">Brachionus plicatilis</name>
    <name type="common">Marine rotifer</name>
    <name type="synonym">Brachionus muelleri</name>
    <dbReference type="NCBI Taxonomy" id="10195"/>
    <lineage>
        <taxon>Eukaryota</taxon>
        <taxon>Metazoa</taxon>
        <taxon>Spiralia</taxon>
        <taxon>Gnathifera</taxon>
        <taxon>Rotifera</taxon>
        <taxon>Eurotatoria</taxon>
        <taxon>Monogononta</taxon>
        <taxon>Pseudotrocha</taxon>
        <taxon>Ploima</taxon>
        <taxon>Brachionidae</taxon>
        <taxon>Brachionus</taxon>
    </lineage>
</organism>
<protein>
    <submittedName>
        <fullName evidence="1">Uncharacterized protein</fullName>
    </submittedName>
</protein>
<proteinExistence type="predicted"/>
<dbReference type="EMBL" id="REGN01003350">
    <property type="protein sequence ID" value="RNA23112.1"/>
    <property type="molecule type" value="Genomic_DNA"/>
</dbReference>
<evidence type="ECO:0000313" key="1">
    <source>
        <dbReference type="EMBL" id="RNA23112.1"/>
    </source>
</evidence>
<accession>A0A3M7RHR6</accession>
<dbReference type="AlphaFoldDB" id="A0A3M7RHR6"/>